<protein>
    <submittedName>
        <fullName evidence="1">Uncharacterized protein</fullName>
    </submittedName>
</protein>
<accession>A0AAD5IC95</accession>
<sequence>MSMGRLQHENPLLNPFPYPSLEESLMRNHKQRWFGGGISPPTRFSIPNLTLYKRVATFSFSLPLLRGTHPSISALSFALRISSGVFLLN</sequence>
<name>A0AAD5IC95_ACENE</name>
<dbReference type="EMBL" id="JAJSOW010000106">
    <property type="protein sequence ID" value="KAI9160145.1"/>
    <property type="molecule type" value="Genomic_DNA"/>
</dbReference>
<keyword evidence="2" id="KW-1185">Reference proteome</keyword>
<evidence type="ECO:0000313" key="2">
    <source>
        <dbReference type="Proteomes" id="UP001064489"/>
    </source>
</evidence>
<reference evidence="1" key="2">
    <citation type="submission" date="2023-02" db="EMBL/GenBank/DDBJ databases">
        <authorList>
            <person name="Swenson N.G."/>
            <person name="Wegrzyn J.L."/>
            <person name="Mcevoy S.L."/>
        </authorList>
    </citation>
    <scope>NUCLEOTIDE SEQUENCE</scope>
    <source>
        <strain evidence="1">91603</strain>
        <tissue evidence="1">Leaf</tissue>
    </source>
</reference>
<gene>
    <name evidence="1" type="ORF">LWI28_005524</name>
</gene>
<dbReference type="Proteomes" id="UP001064489">
    <property type="component" value="Chromosome 2"/>
</dbReference>
<comment type="caution">
    <text evidence="1">The sequence shown here is derived from an EMBL/GenBank/DDBJ whole genome shotgun (WGS) entry which is preliminary data.</text>
</comment>
<evidence type="ECO:0000313" key="1">
    <source>
        <dbReference type="EMBL" id="KAI9160145.1"/>
    </source>
</evidence>
<organism evidence="1 2">
    <name type="scientific">Acer negundo</name>
    <name type="common">Box elder</name>
    <dbReference type="NCBI Taxonomy" id="4023"/>
    <lineage>
        <taxon>Eukaryota</taxon>
        <taxon>Viridiplantae</taxon>
        <taxon>Streptophyta</taxon>
        <taxon>Embryophyta</taxon>
        <taxon>Tracheophyta</taxon>
        <taxon>Spermatophyta</taxon>
        <taxon>Magnoliopsida</taxon>
        <taxon>eudicotyledons</taxon>
        <taxon>Gunneridae</taxon>
        <taxon>Pentapetalae</taxon>
        <taxon>rosids</taxon>
        <taxon>malvids</taxon>
        <taxon>Sapindales</taxon>
        <taxon>Sapindaceae</taxon>
        <taxon>Hippocastanoideae</taxon>
        <taxon>Acereae</taxon>
        <taxon>Acer</taxon>
    </lineage>
</organism>
<proteinExistence type="predicted"/>
<reference evidence="1" key="1">
    <citation type="journal article" date="2022" name="Plant J.">
        <title>Strategies of tolerance reflected in two North American maple genomes.</title>
        <authorList>
            <person name="McEvoy S.L."/>
            <person name="Sezen U.U."/>
            <person name="Trouern-Trend A."/>
            <person name="McMahon S.M."/>
            <person name="Schaberg P.G."/>
            <person name="Yang J."/>
            <person name="Wegrzyn J.L."/>
            <person name="Swenson N.G."/>
        </authorList>
    </citation>
    <scope>NUCLEOTIDE SEQUENCE</scope>
    <source>
        <strain evidence="1">91603</strain>
    </source>
</reference>
<dbReference type="AlphaFoldDB" id="A0AAD5IC95"/>